<dbReference type="Gene3D" id="3.40.50.10210">
    <property type="match status" value="1"/>
</dbReference>
<dbReference type="InterPro" id="IPR017846">
    <property type="entry name" value="Nict_dMeBzImd_PRibTrfase_bact"/>
</dbReference>
<dbReference type="GO" id="GO:0008939">
    <property type="term" value="F:nicotinate-nucleotide-dimethylbenzimidazole phosphoribosyltransferase activity"/>
    <property type="evidence" value="ECO:0007669"/>
    <property type="project" value="UniProtKB-UniRule"/>
</dbReference>
<dbReference type="NCBIfam" id="NF000996">
    <property type="entry name" value="PRK00105.1"/>
    <property type="match status" value="1"/>
</dbReference>
<organism evidence="12 13">
    <name type="scientific">Aminipila butyrica</name>
    <dbReference type="NCBI Taxonomy" id="433296"/>
    <lineage>
        <taxon>Bacteria</taxon>
        <taxon>Bacillati</taxon>
        <taxon>Bacillota</taxon>
        <taxon>Clostridia</taxon>
        <taxon>Peptostreptococcales</taxon>
        <taxon>Anaerovoracaceae</taxon>
        <taxon>Aminipila</taxon>
    </lineage>
</organism>
<evidence type="ECO:0000256" key="6">
    <source>
        <dbReference type="ARBA" id="ARBA00022573"/>
    </source>
</evidence>
<evidence type="ECO:0000256" key="11">
    <source>
        <dbReference type="HAMAP-Rule" id="MF_00230"/>
    </source>
</evidence>
<dbReference type="Pfam" id="PF02277">
    <property type="entry name" value="DBI_PRT"/>
    <property type="match status" value="1"/>
</dbReference>
<dbReference type="EC" id="2.4.2.21" evidence="4 11"/>
<name>A0A858BXM1_9FIRM</name>
<comment type="catalytic activity">
    <reaction evidence="10 11">
        <text>5,6-dimethylbenzimidazole + nicotinate beta-D-ribonucleotide = alpha-ribazole 5'-phosphate + nicotinate + H(+)</text>
        <dbReference type="Rhea" id="RHEA:11196"/>
        <dbReference type="ChEBI" id="CHEBI:15378"/>
        <dbReference type="ChEBI" id="CHEBI:15890"/>
        <dbReference type="ChEBI" id="CHEBI:32544"/>
        <dbReference type="ChEBI" id="CHEBI:57502"/>
        <dbReference type="ChEBI" id="CHEBI:57918"/>
        <dbReference type="EC" id="2.4.2.21"/>
    </reaction>
</comment>
<evidence type="ECO:0000313" key="12">
    <source>
        <dbReference type="EMBL" id="QIB69929.1"/>
    </source>
</evidence>
<dbReference type="PANTHER" id="PTHR43463">
    <property type="entry name" value="NICOTINATE-NUCLEOTIDE--DIMETHYLBENZIMIDAZOLE PHOSPHORIBOSYLTRANSFERASE"/>
    <property type="match status" value="1"/>
</dbReference>
<dbReference type="SUPFAM" id="SSF52733">
    <property type="entry name" value="Nicotinate mononucleotide:5,6-dimethylbenzimidazole phosphoribosyltransferase (CobT)"/>
    <property type="match status" value="1"/>
</dbReference>
<dbReference type="PANTHER" id="PTHR43463:SF1">
    <property type="entry name" value="NICOTINATE-NUCLEOTIDE--DIMETHYLBENZIMIDAZOLE PHOSPHORIBOSYLTRANSFERASE"/>
    <property type="match status" value="1"/>
</dbReference>
<dbReference type="AlphaFoldDB" id="A0A858BXM1"/>
<dbReference type="RefSeq" id="WP_163067169.1">
    <property type="nucleotide sequence ID" value="NZ_CP048649.1"/>
</dbReference>
<dbReference type="UniPathway" id="UPA00061">
    <property type="reaction ID" value="UER00516"/>
</dbReference>
<evidence type="ECO:0000256" key="7">
    <source>
        <dbReference type="ARBA" id="ARBA00022676"/>
    </source>
</evidence>
<accession>A0A858BXM1</accession>
<feature type="active site" description="Proton acceptor" evidence="11">
    <location>
        <position position="317"/>
    </location>
</feature>
<dbReference type="FunFam" id="3.40.50.10210:FF:000001">
    <property type="entry name" value="Nicotinate-nucleotide--dimethylbenzimidazole phosphoribosyltransferase"/>
    <property type="match status" value="1"/>
</dbReference>
<gene>
    <name evidence="11 12" type="primary">cobT</name>
    <name evidence="12" type="ORF">Ami103574_11620</name>
</gene>
<evidence type="ECO:0000256" key="2">
    <source>
        <dbReference type="ARBA" id="ARBA00005049"/>
    </source>
</evidence>
<evidence type="ECO:0000256" key="5">
    <source>
        <dbReference type="ARBA" id="ARBA00015486"/>
    </source>
</evidence>
<dbReference type="Gene3D" id="1.10.1610.10">
    <property type="match status" value="1"/>
</dbReference>
<dbReference type="Proteomes" id="UP000466848">
    <property type="component" value="Chromosome"/>
</dbReference>
<dbReference type="KEGG" id="abut:Ami103574_11620"/>
<keyword evidence="6 11" id="KW-0169">Cobalamin biosynthesis</keyword>
<evidence type="ECO:0000256" key="10">
    <source>
        <dbReference type="ARBA" id="ARBA00047340"/>
    </source>
</evidence>
<evidence type="ECO:0000256" key="9">
    <source>
        <dbReference type="ARBA" id="ARBA00030686"/>
    </source>
</evidence>
<dbReference type="HAMAP" id="MF_00230">
    <property type="entry name" value="CobT"/>
    <property type="match status" value="1"/>
</dbReference>
<keyword evidence="7 11" id="KW-0328">Glycosyltransferase</keyword>
<dbReference type="InterPro" id="IPR036087">
    <property type="entry name" value="Nict_dMeBzImd_PRibTrfase_sf"/>
</dbReference>
<keyword evidence="8 11" id="KW-0808">Transferase</keyword>
<proteinExistence type="inferred from homology"/>
<dbReference type="InterPro" id="IPR003200">
    <property type="entry name" value="Nict_dMeBzImd_PRibTrfase"/>
</dbReference>
<comment type="similarity">
    <text evidence="3 11">Belongs to the CobT family.</text>
</comment>
<evidence type="ECO:0000256" key="1">
    <source>
        <dbReference type="ARBA" id="ARBA00002197"/>
    </source>
</evidence>
<evidence type="ECO:0000256" key="4">
    <source>
        <dbReference type="ARBA" id="ARBA00011991"/>
    </source>
</evidence>
<dbReference type="NCBIfam" id="TIGR03160">
    <property type="entry name" value="cobT_DBIPRT"/>
    <property type="match status" value="1"/>
</dbReference>
<comment type="pathway">
    <text evidence="2 11">Nucleoside biosynthesis; alpha-ribazole biosynthesis; alpha-ribazole from 5,6-dimethylbenzimidazole: step 1/2.</text>
</comment>
<dbReference type="EMBL" id="CP048649">
    <property type="protein sequence ID" value="QIB69929.1"/>
    <property type="molecule type" value="Genomic_DNA"/>
</dbReference>
<dbReference type="InterPro" id="IPR023195">
    <property type="entry name" value="Nict_dMeBzImd_PRibTrfase_N"/>
</dbReference>
<dbReference type="GO" id="GO:0009236">
    <property type="term" value="P:cobalamin biosynthetic process"/>
    <property type="evidence" value="ECO:0007669"/>
    <property type="project" value="UniProtKB-UniRule"/>
</dbReference>
<dbReference type="CDD" id="cd02439">
    <property type="entry name" value="DMB-PRT_CobT"/>
    <property type="match status" value="1"/>
</dbReference>
<sequence>MKTLAEVLEGIRGADEEALAEAQKHMDSLIKPLGSLGKLETMAVKMAGITGKVKNNVEKKCSIVMVADNGICAEGVAGSPQDITLVQGMNMTKGICGMGVLSAHAGADIKVVDVGIMSDYNNDKVYNRKVKYGTDNFAKGPAMSREEAVKAIEVGIEMVGLAVSEGYQLIGTGEMGIGNTSSTSAVFMTLTGESAERAVGKGGGLTDEALRHKKQVITEAIRLNQPNPSDPLDVIAKVGGLDIAGMVGCFLGAAYFRVPIVIDGVISALSAYGAVLLNPHVKDFLYSSHKSKEPVYDLIFKELGMEPILEMDMRLGEGTGCALAFHIISAACAVMNNMATFGDIQYDDSYRIDIRK</sequence>
<evidence type="ECO:0000313" key="13">
    <source>
        <dbReference type="Proteomes" id="UP000466848"/>
    </source>
</evidence>
<protein>
    <recommendedName>
        <fullName evidence="5 11">Nicotinate-nucleotide--dimethylbenzimidazole phosphoribosyltransferase</fullName>
        <shortName evidence="11">NN:DBI PRT</shortName>
        <ecNumber evidence="4 11">2.4.2.21</ecNumber>
    </recommendedName>
    <alternativeName>
        <fullName evidence="9 11">N(1)-alpha-phosphoribosyltransferase</fullName>
    </alternativeName>
</protein>
<keyword evidence="13" id="KW-1185">Reference proteome</keyword>
<comment type="function">
    <text evidence="1 11">Catalyzes the synthesis of alpha-ribazole-5'-phosphate from nicotinate mononucleotide (NAMN) and 5,6-dimethylbenzimidazole (DMB).</text>
</comment>
<evidence type="ECO:0000256" key="3">
    <source>
        <dbReference type="ARBA" id="ARBA00007110"/>
    </source>
</evidence>
<evidence type="ECO:0000256" key="8">
    <source>
        <dbReference type="ARBA" id="ARBA00022679"/>
    </source>
</evidence>
<reference evidence="12 13" key="1">
    <citation type="submission" date="2020-02" db="EMBL/GenBank/DDBJ databases">
        <authorList>
            <person name="Kim Y.B."/>
            <person name="Roh S.W."/>
        </authorList>
    </citation>
    <scope>NUCLEOTIDE SEQUENCE [LARGE SCALE GENOMIC DNA]</scope>
    <source>
        <strain evidence="12 13">DSM 103574</strain>
    </source>
</reference>